<sequence length="479" mass="54201">MDSIIDDVRNVMDEQITRLNKQYHSKLTKSLQENEQLLLRVDELEQMNVELQARLDAQEQQLQTFMSHQQQRSQFQPQISPTQTTSFNPTAQSERDPPTPHSHPTSSNRPSRSGSRQHLPETHSSERSRPEPTTPSSRKAKLGSASDPQSQSHPRLGRTSSNLDSKVFRNDDNQKQDIVADRDSHLPDEIKKEDETYEPTQDDVDEIHRLEEEILTFNHGTHPSEDAGDEESSAFLESVLQDIEKENQKGKHKKSDSFREISSKVSTPRSKRSFRETDFDYTPTNTQPLSYTKAYPFSSSPPHADTIFRSPSPPRVRPSDFAVFSPTGRNDDLHRVGNQLKKEKDRSLRSTARMSGGYSQDMSPINTQQTWPSPQRRSPMSAHNMSPPPLNSPPKLPEPQSQQEGHFDNPRSSEMDSFICQSSPPTIHSSTNTQNASQANAANKRVSNVRTSPLKTPDPRSSFGLTASPKKERPSTQNY</sequence>
<evidence type="ECO:0000256" key="1">
    <source>
        <dbReference type="SAM" id="MobiDB-lite"/>
    </source>
</evidence>
<protein>
    <submittedName>
        <fullName evidence="2">Uncharacterized protein</fullName>
    </submittedName>
</protein>
<feature type="compositionally biased region" description="Basic and acidic residues" evidence="1">
    <location>
        <begin position="469"/>
        <end position="479"/>
    </location>
</feature>
<proteinExistence type="predicted"/>
<dbReference type="EMBL" id="JARBJD010000118">
    <property type="protein sequence ID" value="KAK2951420.1"/>
    <property type="molecule type" value="Genomic_DNA"/>
</dbReference>
<feature type="compositionally biased region" description="Low complexity" evidence="1">
    <location>
        <begin position="69"/>
        <end position="78"/>
    </location>
</feature>
<feature type="compositionally biased region" description="Polar residues" evidence="1">
    <location>
        <begin position="445"/>
        <end position="454"/>
    </location>
</feature>
<feature type="compositionally biased region" description="Basic and acidic residues" evidence="1">
    <location>
        <begin position="118"/>
        <end position="130"/>
    </location>
</feature>
<feature type="compositionally biased region" description="Polar residues" evidence="1">
    <location>
        <begin position="146"/>
        <end position="164"/>
    </location>
</feature>
<feature type="compositionally biased region" description="Basic and acidic residues" evidence="1">
    <location>
        <begin position="329"/>
        <end position="348"/>
    </location>
</feature>
<gene>
    <name evidence="2" type="ORF">BLNAU_13577</name>
</gene>
<feature type="compositionally biased region" description="Basic and acidic residues" evidence="1">
    <location>
        <begin position="242"/>
        <end position="262"/>
    </location>
</feature>
<feature type="compositionally biased region" description="Acidic residues" evidence="1">
    <location>
        <begin position="195"/>
        <end position="205"/>
    </location>
</feature>
<reference evidence="2 3" key="1">
    <citation type="journal article" date="2022" name="bioRxiv">
        <title>Genomics of Preaxostyla Flagellates Illuminates Evolutionary Transitions and the Path Towards Mitochondrial Loss.</title>
        <authorList>
            <person name="Novak L.V.F."/>
            <person name="Treitli S.C."/>
            <person name="Pyrih J."/>
            <person name="Halakuc P."/>
            <person name="Pipaliya S.V."/>
            <person name="Vacek V."/>
            <person name="Brzon O."/>
            <person name="Soukal P."/>
            <person name="Eme L."/>
            <person name="Dacks J.B."/>
            <person name="Karnkowska A."/>
            <person name="Elias M."/>
            <person name="Hampl V."/>
        </authorList>
    </citation>
    <scope>NUCLEOTIDE SEQUENCE [LARGE SCALE GENOMIC DNA]</scope>
    <source>
        <strain evidence="2">NAU3</strain>
        <tissue evidence="2">Gut</tissue>
    </source>
</reference>
<feature type="compositionally biased region" description="Polar residues" evidence="1">
    <location>
        <begin position="79"/>
        <end position="92"/>
    </location>
</feature>
<name>A0ABQ9XJN9_9EUKA</name>
<accession>A0ABQ9XJN9</accession>
<organism evidence="2 3">
    <name type="scientific">Blattamonas nauphoetae</name>
    <dbReference type="NCBI Taxonomy" id="2049346"/>
    <lineage>
        <taxon>Eukaryota</taxon>
        <taxon>Metamonada</taxon>
        <taxon>Preaxostyla</taxon>
        <taxon>Oxymonadida</taxon>
        <taxon>Blattamonas</taxon>
    </lineage>
</organism>
<feature type="compositionally biased region" description="Low complexity" evidence="1">
    <location>
        <begin position="102"/>
        <end position="113"/>
    </location>
</feature>
<feature type="compositionally biased region" description="Pro residues" evidence="1">
    <location>
        <begin position="386"/>
        <end position="397"/>
    </location>
</feature>
<feature type="compositionally biased region" description="Basic and acidic residues" evidence="1">
    <location>
        <begin position="166"/>
        <end position="194"/>
    </location>
</feature>
<dbReference type="Proteomes" id="UP001281761">
    <property type="component" value="Unassembled WGS sequence"/>
</dbReference>
<evidence type="ECO:0000313" key="3">
    <source>
        <dbReference type="Proteomes" id="UP001281761"/>
    </source>
</evidence>
<feature type="compositionally biased region" description="Basic and acidic residues" evidence="1">
    <location>
        <begin position="405"/>
        <end position="414"/>
    </location>
</feature>
<comment type="caution">
    <text evidence="2">The sequence shown here is derived from an EMBL/GenBank/DDBJ whole genome shotgun (WGS) entry which is preliminary data.</text>
</comment>
<evidence type="ECO:0000313" key="2">
    <source>
        <dbReference type="EMBL" id="KAK2951420.1"/>
    </source>
</evidence>
<feature type="compositionally biased region" description="Polar residues" evidence="1">
    <location>
        <begin position="419"/>
        <end position="428"/>
    </location>
</feature>
<feature type="compositionally biased region" description="Polar residues" evidence="1">
    <location>
        <begin position="349"/>
        <end position="384"/>
    </location>
</feature>
<keyword evidence="3" id="KW-1185">Reference proteome</keyword>
<feature type="compositionally biased region" description="Low complexity" evidence="1">
    <location>
        <begin position="429"/>
        <end position="443"/>
    </location>
</feature>
<feature type="region of interest" description="Disordered" evidence="1">
    <location>
        <begin position="64"/>
        <end position="479"/>
    </location>
</feature>